<proteinExistence type="predicted"/>
<feature type="region of interest" description="Disordered" evidence="1">
    <location>
        <begin position="72"/>
        <end position="104"/>
    </location>
</feature>
<accession>A0ABP7D111</accession>
<feature type="compositionally biased region" description="Basic and acidic residues" evidence="1">
    <location>
        <begin position="94"/>
        <end position="104"/>
    </location>
</feature>
<dbReference type="Gene3D" id="3.30.505.20">
    <property type="match status" value="1"/>
</dbReference>
<keyword evidence="3" id="KW-1185">Reference proteome</keyword>
<feature type="region of interest" description="Disordered" evidence="1">
    <location>
        <begin position="1"/>
        <end position="35"/>
    </location>
</feature>
<evidence type="ECO:0000313" key="3">
    <source>
        <dbReference type="Proteomes" id="UP001500051"/>
    </source>
</evidence>
<comment type="caution">
    <text evidence="2">The sequence shown here is derived from an EMBL/GenBank/DDBJ whole genome shotgun (WGS) entry which is preliminary data.</text>
</comment>
<evidence type="ECO:0000313" key="2">
    <source>
        <dbReference type="EMBL" id="GAA3697340.1"/>
    </source>
</evidence>
<sequence>MTSSSDATSPSAATPSPSASASSADASPSATTQTQGNDALLAAAALAAKEISDGTVVSVEAERNGWEVHVVTADGDEQQLRTDPAGESIVSGPTDDRPDADDRTENEQLAGVKVDVGEAVKAVEGEVDGGQINELSLDLDNRSIVWEADVRTGSEQRSVQIDADNGDVISNRIDD</sequence>
<organism evidence="2 3">
    <name type="scientific">Microlunatus aurantiacus</name>
    <dbReference type="NCBI Taxonomy" id="446786"/>
    <lineage>
        <taxon>Bacteria</taxon>
        <taxon>Bacillati</taxon>
        <taxon>Actinomycetota</taxon>
        <taxon>Actinomycetes</taxon>
        <taxon>Propionibacteriales</taxon>
        <taxon>Propionibacteriaceae</taxon>
        <taxon>Microlunatus</taxon>
    </lineage>
</organism>
<reference evidence="3" key="1">
    <citation type="journal article" date="2019" name="Int. J. Syst. Evol. Microbiol.">
        <title>The Global Catalogue of Microorganisms (GCM) 10K type strain sequencing project: providing services to taxonomists for standard genome sequencing and annotation.</title>
        <authorList>
            <consortium name="The Broad Institute Genomics Platform"/>
            <consortium name="The Broad Institute Genome Sequencing Center for Infectious Disease"/>
            <person name="Wu L."/>
            <person name="Ma J."/>
        </authorList>
    </citation>
    <scope>NUCLEOTIDE SEQUENCE [LARGE SCALE GENOMIC DNA]</scope>
    <source>
        <strain evidence="3">JCM 16548</strain>
    </source>
</reference>
<dbReference type="Proteomes" id="UP001500051">
    <property type="component" value="Unassembled WGS sequence"/>
</dbReference>
<dbReference type="EMBL" id="BAAAYX010000003">
    <property type="protein sequence ID" value="GAA3697340.1"/>
    <property type="molecule type" value="Genomic_DNA"/>
</dbReference>
<name>A0ABP7D111_9ACTN</name>
<gene>
    <name evidence="2" type="ORF">GCM10022204_11640</name>
</gene>
<dbReference type="Gene3D" id="3.10.450.40">
    <property type="match status" value="1"/>
</dbReference>
<evidence type="ECO:0000256" key="1">
    <source>
        <dbReference type="SAM" id="MobiDB-lite"/>
    </source>
</evidence>
<feature type="compositionally biased region" description="Low complexity" evidence="1">
    <location>
        <begin position="1"/>
        <end position="32"/>
    </location>
</feature>
<evidence type="ECO:0008006" key="4">
    <source>
        <dbReference type="Google" id="ProtNLM"/>
    </source>
</evidence>
<protein>
    <recommendedName>
        <fullName evidence="4">Peptidase propeptide and YPEB domain-containing protein</fullName>
    </recommendedName>
</protein>